<name>A0A0E0MQW8_ORYRU</name>
<keyword evidence="1" id="KW-0472">Membrane</keyword>
<reference evidence="3" key="1">
    <citation type="submission" date="2013-06" db="EMBL/GenBank/DDBJ databases">
        <authorList>
            <person name="Zhao Q."/>
        </authorList>
    </citation>
    <scope>NUCLEOTIDE SEQUENCE</scope>
    <source>
        <strain evidence="3">cv. W1943</strain>
    </source>
</reference>
<keyword evidence="1" id="KW-0812">Transmembrane</keyword>
<sequence>MCLWACRCGADIEHTKESKAAVAAVSWGDLNEYVEEMVAYCHADEYDYLRETCDSLRQFIADQRHHISQLSAQAEAKELQLQANYEALNQSKLGCADLKKKLECEKAWTRTIVSMMILFYVLLVAVMIRQLSKEYIRVQVTHGIEEIGGIKPPRSIPSIGNFAAHDDVAGELAIFRGTSTSWVVIAGAVSIAPVVVAGAATIAVEIAVGELGFCRQWGMGNGEQRWLSRTGIAGLYCLSQGHKRPYGNTYDDKRHEWRFRRT</sequence>
<keyword evidence="3" id="KW-1185">Reference proteome</keyword>
<evidence type="ECO:0000313" key="2">
    <source>
        <dbReference type="EnsemblPlants" id="ORUFI01G01960.1"/>
    </source>
</evidence>
<feature type="transmembrane region" description="Helical" evidence="1">
    <location>
        <begin position="107"/>
        <end position="128"/>
    </location>
</feature>
<feature type="transmembrane region" description="Helical" evidence="1">
    <location>
        <begin position="182"/>
        <end position="208"/>
    </location>
</feature>
<protein>
    <submittedName>
        <fullName evidence="2">Uncharacterized protein</fullName>
    </submittedName>
</protein>
<evidence type="ECO:0000313" key="3">
    <source>
        <dbReference type="Proteomes" id="UP000008022"/>
    </source>
</evidence>
<organism evidence="2 3">
    <name type="scientific">Oryza rufipogon</name>
    <name type="common">Brownbeard rice</name>
    <name type="synonym">Asian wild rice</name>
    <dbReference type="NCBI Taxonomy" id="4529"/>
    <lineage>
        <taxon>Eukaryota</taxon>
        <taxon>Viridiplantae</taxon>
        <taxon>Streptophyta</taxon>
        <taxon>Embryophyta</taxon>
        <taxon>Tracheophyta</taxon>
        <taxon>Spermatophyta</taxon>
        <taxon>Magnoliopsida</taxon>
        <taxon>Liliopsida</taxon>
        <taxon>Poales</taxon>
        <taxon>Poaceae</taxon>
        <taxon>BOP clade</taxon>
        <taxon>Oryzoideae</taxon>
        <taxon>Oryzeae</taxon>
        <taxon>Oryzinae</taxon>
        <taxon>Oryza</taxon>
    </lineage>
</organism>
<proteinExistence type="predicted"/>
<keyword evidence="1" id="KW-1133">Transmembrane helix</keyword>
<dbReference type="AlphaFoldDB" id="A0A0E0MQW8"/>
<dbReference type="eggNOG" id="ENOG502R4T3">
    <property type="taxonomic scope" value="Eukaryota"/>
</dbReference>
<reference evidence="2" key="2">
    <citation type="submission" date="2015-06" db="UniProtKB">
        <authorList>
            <consortium name="EnsemblPlants"/>
        </authorList>
    </citation>
    <scope>IDENTIFICATION</scope>
</reference>
<dbReference type="Proteomes" id="UP000008022">
    <property type="component" value="Unassembled WGS sequence"/>
</dbReference>
<dbReference type="EnsemblPlants" id="ORUFI01G01960.1">
    <property type="protein sequence ID" value="ORUFI01G01960.1"/>
    <property type="gene ID" value="ORUFI01G01960"/>
</dbReference>
<dbReference type="HOGENOM" id="CLU_1117199_0_0_1"/>
<accession>A0A0E0MQW8</accession>
<dbReference type="Gramene" id="ORUFI01G01960.1">
    <property type="protein sequence ID" value="ORUFI01G01960.1"/>
    <property type="gene ID" value="ORUFI01G01960"/>
</dbReference>
<evidence type="ECO:0000256" key="1">
    <source>
        <dbReference type="SAM" id="Phobius"/>
    </source>
</evidence>
<dbReference type="OMA" id="QVTHGIE"/>